<keyword evidence="2 7" id="KW-0812">Transmembrane</keyword>
<dbReference type="OrthoDB" id="9760776at2"/>
<dbReference type="PROSITE" id="PS50893">
    <property type="entry name" value="ABC_TRANSPORTER_2"/>
    <property type="match status" value="1"/>
</dbReference>
<dbReference type="PROSITE" id="PS50929">
    <property type="entry name" value="ABC_TM1F"/>
    <property type="match status" value="1"/>
</dbReference>
<dbReference type="InterPro" id="IPR027417">
    <property type="entry name" value="P-loop_NTPase"/>
</dbReference>
<dbReference type="InterPro" id="IPR011527">
    <property type="entry name" value="ABC1_TM_dom"/>
</dbReference>
<name>A0A420WGE4_9PROT</name>
<evidence type="ECO:0000256" key="1">
    <source>
        <dbReference type="ARBA" id="ARBA00004651"/>
    </source>
</evidence>
<organism evidence="10 11">
    <name type="scientific">Oceanibaculum indicum</name>
    <dbReference type="NCBI Taxonomy" id="526216"/>
    <lineage>
        <taxon>Bacteria</taxon>
        <taxon>Pseudomonadati</taxon>
        <taxon>Pseudomonadota</taxon>
        <taxon>Alphaproteobacteria</taxon>
        <taxon>Rhodospirillales</taxon>
        <taxon>Oceanibaculaceae</taxon>
        <taxon>Oceanibaculum</taxon>
    </lineage>
</organism>
<feature type="transmembrane region" description="Helical" evidence="7">
    <location>
        <begin position="151"/>
        <end position="169"/>
    </location>
</feature>
<evidence type="ECO:0000256" key="3">
    <source>
        <dbReference type="ARBA" id="ARBA00022741"/>
    </source>
</evidence>
<feature type="transmembrane region" description="Helical" evidence="7">
    <location>
        <begin position="266"/>
        <end position="291"/>
    </location>
</feature>
<dbReference type="SMART" id="SM00382">
    <property type="entry name" value="AAA"/>
    <property type="match status" value="1"/>
</dbReference>
<dbReference type="NCBIfam" id="TIGR01194">
    <property type="entry name" value="cyc_pep_trnsptr"/>
    <property type="match status" value="1"/>
</dbReference>
<dbReference type="SUPFAM" id="SSF52540">
    <property type="entry name" value="P-loop containing nucleoside triphosphate hydrolases"/>
    <property type="match status" value="1"/>
</dbReference>
<proteinExistence type="predicted"/>
<dbReference type="Pfam" id="PF00005">
    <property type="entry name" value="ABC_tran"/>
    <property type="match status" value="1"/>
</dbReference>
<accession>A0A420WGE4</accession>
<dbReference type="GO" id="GO:0140359">
    <property type="term" value="F:ABC-type transporter activity"/>
    <property type="evidence" value="ECO:0007669"/>
    <property type="project" value="InterPro"/>
</dbReference>
<keyword evidence="4 10" id="KW-0067">ATP-binding</keyword>
<dbReference type="GO" id="GO:1904680">
    <property type="term" value="F:peptide transmembrane transporter activity"/>
    <property type="evidence" value="ECO:0007669"/>
    <property type="project" value="InterPro"/>
</dbReference>
<dbReference type="GO" id="GO:0016887">
    <property type="term" value="F:ATP hydrolysis activity"/>
    <property type="evidence" value="ECO:0007669"/>
    <property type="project" value="InterPro"/>
</dbReference>
<dbReference type="PANTHER" id="PTHR24221:SF654">
    <property type="entry name" value="ATP-BINDING CASSETTE SUB-FAMILY B MEMBER 6"/>
    <property type="match status" value="1"/>
</dbReference>
<dbReference type="InterPro" id="IPR036640">
    <property type="entry name" value="ABC1_TM_sf"/>
</dbReference>
<evidence type="ECO:0000256" key="2">
    <source>
        <dbReference type="ARBA" id="ARBA00022692"/>
    </source>
</evidence>
<reference evidence="10 11" key="1">
    <citation type="submission" date="2018-10" db="EMBL/GenBank/DDBJ databases">
        <title>Comparative analysis of microorganisms from saline springs in Andes Mountain Range, Colombia.</title>
        <authorList>
            <person name="Rubin E."/>
        </authorList>
    </citation>
    <scope>NUCLEOTIDE SEQUENCE [LARGE SCALE GENOMIC DNA]</scope>
    <source>
        <strain evidence="10 11">USBA 36</strain>
    </source>
</reference>
<feature type="domain" description="ABC transmembrane type-1" evidence="9">
    <location>
        <begin position="18"/>
        <end position="293"/>
    </location>
</feature>
<evidence type="ECO:0000256" key="6">
    <source>
        <dbReference type="ARBA" id="ARBA00023136"/>
    </source>
</evidence>
<evidence type="ECO:0000313" key="11">
    <source>
        <dbReference type="Proteomes" id="UP000277424"/>
    </source>
</evidence>
<evidence type="ECO:0000256" key="7">
    <source>
        <dbReference type="SAM" id="Phobius"/>
    </source>
</evidence>
<feature type="domain" description="ABC transporter" evidence="8">
    <location>
        <begin position="333"/>
        <end position="549"/>
    </location>
</feature>
<keyword evidence="5 7" id="KW-1133">Transmembrane helix</keyword>
<dbReference type="RefSeq" id="WP_121219621.1">
    <property type="nucleotide sequence ID" value="NZ_RBIG01000002.1"/>
</dbReference>
<evidence type="ECO:0000259" key="8">
    <source>
        <dbReference type="PROSITE" id="PS50893"/>
    </source>
</evidence>
<evidence type="ECO:0000259" key="9">
    <source>
        <dbReference type="PROSITE" id="PS50929"/>
    </source>
</evidence>
<dbReference type="GO" id="GO:0034040">
    <property type="term" value="F:ATPase-coupled lipid transmembrane transporter activity"/>
    <property type="evidence" value="ECO:0007669"/>
    <property type="project" value="TreeGrafter"/>
</dbReference>
<comment type="subcellular location">
    <subcellularLocation>
        <location evidence="1">Cell membrane</location>
        <topology evidence="1">Multi-pass membrane protein</topology>
    </subcellularLocation>
</comment>
<feature type="transmembrane region" description="Helical" evidence="7">
    <location>
        <begin position="243"/>
        <end position="260"/>
    </location>
</feature>
<dbReference type="InterPro" id="IPR039421">
    <property type="entry name" value="Type_1_exporter"/>
</dbReference>
<dbReference type="GO" id="GO:0005524">
    <property type="term" value="F:ATP binding"/>
    <property type="evidence" value="ECO:0007669"/>
    <property type="project" value="UniProtKB-KW"/>
</dbReference>
<protein>
    <submittedName>
        <fullName evidence="10">Putative ATP-binding cassette transporter</fullName>
    </submittedName>
</protein>
<dbReference type="GO" id="GO:0005886">
    <property type="term" value="C:plasma membrane"/>
    <property type="evidence" value="ECO:0007669"/>
    <property type="project" value="UniProtKB-SubCell"/>
</dbReference>
<dbReference type="PANTHER" id="PTHR24221">
    <property type="entry name" value="ATP-BINDING CASSETTE SUB-FAMILY B"/>
    <property type="match status" value="1"/>
</dbReference>
<dbReference type="InterPro" id="IPR005898">
    <property type="entry name" value="Cyc_pep_transpt_SyrD/YojI"/>
</dbReference>
<keyword evidence="3" id="KW-0547">Nucleotide-binding</keyword>
<dbReference type="EMBL" id="RBIG01000002">
    <property type="protein sequence ID" value="RKQ70068.1"/>
    <property type="molecule type" value="Genomic_DNA"/>
</dbReference>
<dbReference type="Gene3D" id="1.20.1560.10">
    <property type="entry name" value="ABC transporter type 1, transmembrane domain"/>
    <property type="match status" value="1"/>
</dbReference>
<gene>
    <name evidence="10" type="ORF">BCL74_2004</name>
</gene>
<dbReference type="Proteomes" id="UP000277424">
    <property type="component" value="Unassembled WGS sequence"/>
</dbReference>
<dbReference type="GO" id="GO:0015833">
    <property type="term" value="P:peptide transport"/>
    <property type="evidence" value="ECO:0007669"/>
    <property type="project" value="InterPro"/>
</dbReference>
<keyword evidence="6 7" id="KW-0472">Membrane</keyword>
<evidence type="ECO:0000256" key="5">
    <source>
        <dbReference type="ARBA" id="ARBA00022989"/>
    </source>
</evidence>
<dbReference type="SUPFAM" id="SSF90123">
    <property type="entry name" value="ABC transporter transmembrane region"/>
    <property type="match status" value="1"/>
</dbReference>
<dbReference type="AlphaFoldDB" id="A0A420WGE4"/>
<feature type="transmembrane region" description="Helical" evidence="7">
    <location>
        <begin position="14"/>
        <end position="37"/>
    </location>
</feature>
<sequence length="549" mass="61508">MYILRLLQSGSPQAYRGLLLVTCLSGLSNVVLIALINHVAEQAEQQVPVGLQMLLLYLCVFAFYYVADRASLRQANQFVQHRLSALRLRVVGKIRRADLRAIENLGHGDLYATVAQEINHLSQSFPLLVNAAQGVFLLIFCLLYIATLSLVSFLVMTAFTIIGLYIFWLRRKVLAEAMEEVYVCEAAMLESVSHFTEGFQEIRLNADKNDSLFRHFAGVLDRLETTVIGVGGKWVVLLQFANAFLYALVGLVVFILPMFFEGYSDTVYKIVAVSIFCVGPVTGLTAAAPIFSKADVGLGHVFRLERRLDNRLGGAGHAVTAPEESRFRGFRTISFEGVRFTYRAPDGTPSFTSGPWDFALRHGEIVFLTGGNGSGKSTAMKLVCGLYAPDDGRILVDGVPVTDDSRQEYRELFSAIFPDFHLFDRLHGLEDVDPDRVTALIARMELADKVRFENGRFSSTELSTGQRKRLALIAALLEDREIYLFDEWAADQDAHFRDVFYSELLPDLKRRGKAVLAVTHDDRYWHRCDRRLHLDLGKMSPVGDGKENS</sequence>
<feature type="transmembrane region" description="Helical" evidence="7">
    <location>
        <begin position="49"/>
        <end position="67"/>
    </location>
</feature>
<dbReference type="Gene3D" id="3.40.50.300">
    <property type="entry name" value="P-loop containing nucleotide triphosphate hydrolases"/>
    <property type="match status" value="1"/>
</dbReference>
<evidence type="ECO:0000313" key="10">
    <source>
        <dbReference type="EMBL" id="RKQ70068.1"/>
    </source>
</evidence>
<comment type="caution">
    <text evidence="10">The sequence shown here is derived from an EMBL/GenBank/DDBJ whole genome shotgun (WGS) entry which is preliminary data.</text>
</comment>
<evidence type="ECO:0000256" key="4">
    <source>
        <dbReference type="ARBA" id="ARBA00022840"/>
    </source>
</evidence>
<dbReference type="InterPro" id="IPR003439">
    <property type="entry name" value="ABC_transporter-like_ATP-bd"/>
</dbReference>
<dbReference type="InterPro" id="IPR003593">
    <property type="entry name" value="AAA+_ATPase"/>
</dbReference>